<dbReference type="EMBL" id="BAAALT010000016">
    <property type="protein sequence ID" value="GAA1788829.1"/>
    <property type="molecule type" value="Genomic_DNA"/>
</dbReference>
<evidence type="ECO:0000256" key="2">
    <source>
        <dbReference type="ARBA" id="ARBA00011073"/>
    </source>
</evidence>
<dbReference type="Proteomes" id="UP001500218">
    <property type="component" value="Unassembled WGS sequence"/>
</dbReference>
<keyword evidence="6 10" id="KW-0378">Hydrolase</keyword>
<evidence type="ECO:0000256" key="12">
    <source>
        <dbReference type="SAM" id="Phobius"/>
    </source>
</evidence>
<name>A0ABP4XMU8_9ACTN</name>
<dbReference type="PRINTS" id="PR00723">
    <property type="entry name" value="SUBTILISIN"/>
</dbReference>
<reference evidence="16" key="1">
    <citation type="journal article" date="2019" name="Int. J. Syst. Evol. Microbiol.">
        <title>The Global Catalogue of Microorganisms (GCM) 10K type strain sequencing project: providing services to taxonomists for standard genome sequencing and annotation.</title>
        <authorList>
            <consortium name="The Broad Institute Genomics Platform"/>
            <consortium name="The Broad Institute Genome Sequencing Center for Infectious Disease"/>
            <person name="Wu L."/>
            <person name="Ma J."/>
        </authorList>
    </citation>
    <scope>NUCLEOTIDE SEQUENCE [LARGE SCALE GENOMIC DNA]</scope>
    <source>
        <strain evidence="16">JCM 13250</strain>
    </source>
</reference>
<dbReference type="PANTHER" id="PTHR43806">
    <property type="entry name" value="PEPTIDASE S8"/>
    <property type="match status" value="1"/>
</dbReference>
<dbReference type="PANTHER" id="PTHR43806:SF11">
    <property type="entry name" value="CEREVISIN-RELATED"/>
    <property type="match status" value="1"/>
</dbReference>
<protein>
    <recommendedName>
        <fullName evidence="14">Peptidase S8/S53 domain-containing protein</fullName>
    </recommendedName>
</protein>
<feature type="active site" description="Charge relay system" evidence="10">
    <location>
        <position position="101"/>
    </location>
</feature>
<comment type="caution">
    <text evidence="15">The sequence shown here is derived from an EMBL/GenBank/DDBJ whole genome shotgun (WGS) entry which is preliminary data.</text>
</comment>
<evidence type="ECO:0000256" key="8">
    <source>
        <dbReference type="ARBA" id="ARBA00022989"/>
    </source>
</evidence>
<dbReference type="PROSITE" id="PS00137">
    <property type="entry name" value="SUBTILASE_HIS"/>
    <property type="match status" value="1"/>
</dbReference>
<dbReference type="InterPro" id="IPR050131">
    <property type="entry name" value="Peptidase_S8_subtilisin-like"/>
</dbReference>
<feature type="chain" id="PRO_5046461043" description="Peptidase S8/S53 domain-containing protein" evidence="13">
    <location>
        <begin position="26"/>
        <end position="395"/>
    </location>
</feature>
<keyword evidence="5 12" id="KW-0812">Transmembrane</keyword>
<feature type="active site" description="Charge relay system" evidence="10">
    <location>
        <position position="265"/>
    </location>
</feature>
<evidence type="ECO:0000256" key="9">
    <source>
        <dbReference type="ARBA" id="ARBA00023136"/>
    </source>
</evidence>
<dbReference type="Pfam" id="PF00082">
    <property type="entry name" value="Peptidase_S8"/>
    <property type="match status" value="1"/>
</dbReference>
<dbReference type="RefSeq" id="WP_344126451.1">
    <property type="nucleotide sequence ID" value="NZ_BAAALT010000016.1"/>
</dbReference>
<dbReference type="InterPro" id="IPR023834">
    <property type="entry name" value="T7SS_pept_S8A_mycosin"/>
</dbReference>
<comment type="similarity">
    <text evidence="2 10 11">Belongs to the peptidase S8 family.</text>
</comment>
<keyword evidence="4 10" id="KW-0645">Protease</keyword>
<proteinExistence type="inferred from homology"/>
<dbReference type="SUPFAM" id="SSF52743">
    <property type="entry name" value="Subtilisin-like"/>
    <property type="match status" value="1"/>
</dbReference>
<evidence type="ECO:0000313" key="16">
    <source>
        <dbReference type="Proteomes" id="UP001500218"/>
    </source>
</evidence>
<dbReference type="InterPro" id="IPR023828">
    <property type="entry name" value="Peptidase_S8_Ser-AS"/>
</dbReference>
<evidence type="ECO:0000256" key="3">
    <source>
        <dbReference type="ARBA" id="ARBA00022475"/>
    </source>
</evidence>
<keyword evidence="3" id="KW-1003">Cell membrane</keyword>
<dbReference type="InterPro" id="IPR022398">
    <property type="entry name" value="Peptidase_S8_His-AS"/>
</dbReference>
<feature type="transmembrane region" description="Helical" evidence="12">
    <location>
        <begin position="358"/>
        <end position="378"/>
    </location>
</feature>
<evidence type="ECO:0000256" key="7">
    <source>
        <dbReference type="ARBA" id="ARBA00022825"/>
    </source>
</evidence>
<dbReference type="PROSITE" id="PS51892">
    <property type="entry name" value="SUBTILASE"/>
    <property type="match status" value="1"/>
</dbReference>
<dbReference type="InterPro" id="IPR023827">
    <property type="entry name" value="Peptidase_S8_Asp-AS"/>
</dbReference>
<evidence type="ECO:0000256" key="5">
    <source>
        <dbReference type="ARBA" id="ARBA00022692"/>
    </source>
</evidence>
<evidence type="ECO:0000313" key="15">
    <source>
        <dbReference type="EMBL" id="GAA1788829.1"/>
    </source>
</evidence>
<dbReference type="InterPro" id="IPR000209">
    <property type="entry name" value="Peptidase_S8/S53_dom"/>
</dbReference>
<keyword evidence="13" id="KW-0732">Signal</keyword>
<dbReference type="NCBIfam" id="TIGR03921">
    <property type="entry name" value="T7SS_mycosin"/>
    <property type="match status" value="1"/>
</dbReference>
<evidence type="ECO:0000256" key="11">
    <source>
        <dbReference type="RuleBase" id="RU003355"/>
    </source>
</evidence>
<feature type="domain" description="Peptidase S8/S53" evidence="14">
    <location>
        <begin position="59"/>
        <end position="313"/>
    </location>
</feature>
<feature type="signal peptide" evidence="13">
    <location>
        <begin position="1"/>
        <end position="25"/>
    </location>
</feature>
<sequence length="395" mass="39733">MRSPRVWCAVVGLLAALLPATPAAAAPTCERTTAFRAIADVPWPQQRWDYATIGALADGSGVTVAVLDSGVDGAHPQLRDRLTGGTDLVDGGNGRVDCVGHGTAVASVIAAGPRSGSGLVGLAPGVKILPIRVTDRHDSAGEVVGSGLDAKGIATAVRRAIAARVDVINMSLSTATDDADLRSAIEDAIAADIVVVAAAGNAHDRGDPKPYPAAYPDVLGVGAIDASGYRVATSQVGTYVDIVAPGERVTGAQPGGGHAEMSGTSLATPFVAATAALLRQYRPDLDAAAVARRLLASADPAPGGRPSPEYGYGVLNPLRALTDVLPAAAARPRATPPAPSESAIAAPTGLSMSTAVPVAGAVISIALLVTLVAATVSVGRSRRWRPGIPPSRRSP</sequence>
<evidence type="ECO:0000259" key="14">
    <source>
        <dbReference type="Pfam" id="PF00082"/>
    </source>
</evidence>
<evidence type="ECO:0000256" key="13">
    <source>
        <dbReference type="SAM" id="SignalP"/>
    </source>
</evidence>
<dbReference type="Gene3D" id="3.40.50.200">
    <property type="entry name" value="Peptidase S8/S53 domain"/>
    <property type="match status" value="1"/>
</dbReference>
<feature type="active site" description="Charge relay system" evidence="10">
    <location>
        <position position="68"/>
    </location>
</feature>
<keyword evidence="7 10" id="KW-0720">Serine protease</keyword>
<evidence type="ECO:0000256" key="1">
    <source>
        <dbReference type="ARBA" id="ARBA00004162"/>
    </source>
</evidence>
<evidence type="ECO:0000256" key="6">
    <source>
        <dbReference type="ARBA" id="ARBA00022801"/>
    </source>
</evidence>
<dbReference type="PROSITE" id="PS00138">
    <property type="entry name" value="SUBTILASE_SER"/>
    <property type="match status" value="1"/>
</dbReference>
<organism evidence="15 16">
    <name type="scientific">Luedemannella flava</name>
    <dbReference type="NCBI Taxonomy" id="349316"/>
    <lineage>
        <taxon>Bacteria</taxon>
        <taxon>Bacillati</taxon>
        <taxon>Actinomycetota</taxon>
        <taxon>Actinomycetes</taxon>
        <taxon>Micromonosporales</taxon>
        <taxon>Micromonosporaceae</taxon>
        <taxon>Luedemannella</taxon>
    </lineage>
</organism>
<dbReference type="InterPro" id="IPR036852">
    <property type="entry name" value="Peptidase_S8/S53_dom_sf"/>
</dbReference>
<dbReference type="PROSITE" id="PS00136">
    <property type="entry name" value="SUBTILASE_ASP"/>
    <property type="match status" value="1"/>
</dbReference>
<keyword evidence="16" id="KW-1185">Reference proteome</keyword>
<keyword evidence="8 12" id="KW-1133">Transmembrane helix</keyword>
<gene>
    <name evidence="15" type="ORF">GCM10009682_08600</name>
</gene>
<evidence type="ECO:0000256" key="10">
    <source>
        <dbReference type="PROSITE-ProRule" id="PRU01240"/>
    </source>
</evidence>
<comment type="subcellular location">
    <subcellularLocation>
        <location evidence="1">Cell membrane</location>
        <topology evidence="1">Single-pass membrane protein</topology>
    </subcellularLocation>
</comment>
<accession>A0ABP4XMU8</accession>
<keyword evidence="9 12" id="KW-0472">Membrane</keyword>
<evidence type="ECO:0000256" key="4">
    <source>
        <dbReference type="ARBA" id="ARBA00022670"/>
    </source>
</evidence>
<dbReference type="InterPro" id="IPR015500">
    <property type="entry name" value="Peptidase_S8_subtilisin-rel"/>
</dbReference>